<evidence type="ECO:0000313" key="1">
    <source>
        <dbReference type="EMBL" id="MBK8890431.1"/>
    </source>
</evidence>
<comment type="caution">
    <text evidence="1">The sequence shown here is derived from an EMBL/GenBank/DDBJ whole genome shotgun (WGS) entry which is preliminary data.</text>
</comment>
<evidence type="ECO:0000313" key="2">
    <source>
        <dbReference type="Proteomes" id="UP000808146"/>
    </source>
</evidence>
<reference evidence="1" key="1">
    <citation type="submission" date="2020-10" db="EMBL/GenBank/DDBJ databases">
        <title>Connecting structure to function with the recovery of over 1000 high-quality activated sludge metagenome-assembled genomes encoding full-length rRNA genes using long-read sequencing.</title>
        <authorList>
            <person name="Singleton C.M."/>
            <person name="Petriglieri F."/>
            <person name="Kristensen J.M."/>
            <person name="Kirkegaard R.H."/>
            <person name="Michaelsen T.Y."/>
            <person name="Andersen M.H."/>
            <person name="Karst S.M."/>
            <person name="Dueholm M.S."/>
            <person name="Nielsen P.H."/>
            <person name="Albertsen M."/>
        </authorList>
    </citation>
    <scope>NUCLEOTIDE SEQUENCE</scope>
    <source>
        <strain evidence="1">OdNE_18-Q3-R46-58_BAT3C.305</strain>
    </source>
</reference>
<keyword evidence="1" id="KW-0378">Hydrolase</keyword>
<accession>A0A9D7LMP3</accession>
<dbReference type="SUPFAM" id="SSF53474">
    <property type="entry name" value="alpha/beta-Hydrolases"/>
    <property type="match status" value="1"/>
</dbReference>
<dbReference type="InterPro" id="IPR029058">
    <property type="entry name" value="AB_hydrolase_fold"/>
</dbReference>
<proteinExistence type="predicted"/>
<protein>
    <submittedName>
        <fullName evidence="1">Alpha/beta hydrolase</fullName>
    </submittedName>
</protein>
<organism evidence="1 2">
    <name type="scientific">Candidatus Dechloromonas phosphorivorans</name>
    <dbReference type="NCBI Taxonomy" id="2899244"/>
    <lineage>
        <taxon>Bacteria</taxon>
        <taxon>Pseudomonadati</taxon>
        <taxon>Pseudomonadota</taxon>
        <taxon>Betaproteobacteria</taxon>
        <taxon>Rhodocyclales</taxon>
        <taxon>Azonexaceae</taxon>
        <taxon>Dechloromonas</taxon>
    </lineage>
</organism>
<dbReference type="AlphaFoldDB" id="A0A9D7LMP3"/>
<gene>
    <name evidence="1" type="ORF">IPN75_08505</name>
</gene>
<dbReference type="PANTHER" id="PTHR37946">
    <property type="entry name" value="SLL1969 PROTEIN"/>
    <property type="match status" value="1"/>
</dbReference>
<dbReference type="Gene3D" id="3.40.50.1820">
    <property type="entry name" value="alpha/beta hydrolase"/>
    <property type="match status" value="1"/>
</dbReference>
<dbReference type="GO" id="GO:0016787">
    <property type="term" value="F:hydrolase activity"/>
    <property type="evidence" value="ECO:0007669"/>
    <property type="project" value="UniProtKB-KW"/>
</dbReference>
<dbReference type="Proteomes" id="UP000808146">
    <property type="component" value="Unassembled WGS sequence"/>
</dbReference>
<sequence length="202" mass="21386">MGRTPLSGLPLLWQLRRGGMQTGTFGYSVALETFAGIEERLVSRISAVAVEGSYVVIGHSLGGVLLRAALDSLPPGIRPPQHIFLLASPLRPSRLAQKLGANPVYRMLAGDCGQLLGSTGRMEGIGPMAVPTTAIVGSRGLPWPTDLFAGEANDGVVSVVEASAEWINDRVLVDCVHTLLPSSRRVGEIILERLAHGAFQAE</sequence>
<dbReference type="PANTHER" id="PTHR37946:SF1">
    <property type="entry name" value="SLL1969 PROTEIN"/>
    <property type="match status" value="1"/>
</dbReference>
<name>A0A9D7LMP3_9RHOO</name>
<dbReference type="EMBL" id="JADKBR010000007">
    <property type="protein sequence ID" value="MBK8890431.1"/>
    <property type="molecule type" value="Genomic_DNA"/>
</dbReference>